<name>A0A9J5W7A2_SOLCO</name>
<proteinExistence type="predicted"/>
<gene>
    <name evidence="1" type="ORF">H5410_061176</name>
</gene>
<sequence>MAEKMFENSLLREFTTCECGCVTWVDNGTHTEWPIFVDLQLGSPILVADGEKHNISPILP</sequence>
<dbReference type="EMBL" id="JACXVP010000012">
    <property type="protein sequence ID" value="KAG5571410.1"/>
    <property type="molecule type" value="Genomic_DNA"/>
</dbReference>
<protein>
    <submittedName>
        <fullName evidence="1">Uncharacterized protein</fullName>
    </submittedName>
</protein>
<dbReference type="OrthoDB" id="1314842at2759"/>
<evidence type="ECO:0000313" key="1">
    <source>
        <dbReference type="EMBL" id="KAG5571410.1"/>
    </source>
</evidence>
<reference evidence="1 2" key="1">
    <citation type="submission" date="2020-09" db="EMBL/GenBank/DDBJ databases">
        <title>De no assembly of potato wild relative species, Solanum commersonii.</title>
        <authorList>
            <person name="Cho K."/>
        </authorList>
    </citation>
    <scope>NUCLEOTIDE SEQUENCE [LARGE SCALE GENOMIC DNA]</scope>
    <source>
        <strain evidence="1">LZ3.2</strain>
        <tissue evidence="1">Leaf</tissue>
    </source>
</reference>
<feature type="non-terminal residue" evidence="1">
    <location>
        <position position="60"/>
    </location>
</feature>
<accession>A0A9J5W7A2</accession>
<dbReference type="AlphaFoldDB" id="A0A9J5W7A2"/>
<organism evidence="1 2">
    <name type="scientific">Solanum commersonii</name>
    <name type="common">Commerson's wild potato</name>
    <name type="synonym">Commerson's nightshade</name>
    <dbReference type="NCBI Taxonomy" id="4109"/>
    <lineage>
        <taxon>Eukaryota</taxon>
        <taxon>Viridiplantae</taxon>
        <taxon>Streptophyta</taxon>
        <taxon>Embryophyta</taxon>
        <taxon>Tracheophyta</taxon>
        <taxon>Spermatophyta</taxon>
        <taxon>Magnoliopsida</taxon>
        <taxon>eudicotyledons</taxon>
        <taxon>Gunneridae</taxon>
        <taxon>Pentapetalae</taxon>
        <taxon>asterids</taxon>
        <taxon>lamiids</taxon>
        <taxon>Solanales</taxon>
        <taxon>Solanaceae</taxon>
        <taxon>Solanoideae</taxon>
        <taxon>Solaneae</taxon>
        <taxon>Solanum</taxon>
    </lineage>
</organism>
<keyword evidence="2" id="KW-1185">Reference proteome</keyword>
<comment type="caution">
    <text evidence="1">The sequence shown here is derived from an EMBL/GenBank/DDBJ whole genome shotgun (WGS) entry which is preliminary data.</text>
</comment>
<dbReference type="Proteomes" id="UP000824120">
    <property type="component" value="Chromosome 12"/>
</dbReference>
<evidence type="ECO:0000313" key="2">
    <source>
        <dbReference type="Proteomes" id="UP000824120"/>
    </source>
</evidence>